<keyword evidence="9" id="KW-0028">Amino-acid biosynthesis</keyword>
<dbReference type="GO" id="GO:0009073">
    <property type="term" value="P:aromatic amino acid family biosynthetic process"/>
    <property type="evidence" value="ECO:0007669"/>
    <property type="project" value="UniProtKB-KW"/>
</dbReference>
<proteinExistence type="predicted"/>
<evidence type="ECO:0000256" key="1">
    <source>
        <dbReference type="ARBA" id="ARBA00001911"/>
    </source>
</evidence>
<dbReference type="EC" id="4.2.3.4" evidence="12"/>
<comment type="cofactor">
    <cofactor evidence="1">
        <name>NAD(+)</name>
        <dbReference type="ChEBI" id="CHEBI:57540"/>
    </cofactor>
</comment>
<feature type="domain" description="3-dehydroquinate synthase C-terminal" evidence="14">
    <location>
        <begin position="182"/>
        <end position="325"/>
    </location>
</feature>
<keyword evidence="5" id="KW-0479">Metal-binding</keyword>
<feature type="domain" description="3-dehydroquinate synthase N-terminal" evidence="13">
    <location>
        <begin position="70"/>
        <end position="179"/>
    </location>
</feature>
<dbReference type="PANTHER" id="PTHR43622">
    <property type="entry name" value="3-DEHYDROQUINATE SYNTHASE"/>
    <property type="match status" value="1"/>
</dbReference>
<keyword evidence="6" id="KW-0547">Nucleotide-binding</keyword>
<evidence type="ECO:0000256" key="3">
    <source>
        <dbReference type="ARBA" id="ARBA00001947"/>
    </source>
</evidence>
<dbReference type="Gene3D" id="1.20.1090.10">
    <property type="entry name" value="Dehydroquinate synthase-like - alpha domain"/>
    <property type="match status" value="1"/>
</dbReference>
<reference evidence="15 16" key="1">
    <citation type="submission" date="2019-04" db="EMBL/GenBank/DDBJ databases">
        <title>Complete genome sequencing of Piscirickettsia salmonis strain Psal-009.</title>
        <authorList>
            <person name="Schober I."/>
            <person name="Bunk B."/>
            <person name="Sproer C."/>
            <person name="Carril G.P."/>
            <person name="Riedel T."/>
            <person name="Flores-Herrera P.A."/>
            <person name="Nourdin-Galindo G."/>
            <person name="Marshall S.H."/>
            <person name="Overmann J."/>
        </authorList>
    </citation>
    <scope>NUCLEOTIDE SEQUENCE [LARGE SCALE GENOMIC DNA]</scope>
    <source>
        <strain evidence="15 16">Psal-009</strain>
    </source>
</reference>
<evidence type="ECO:0000256" key="4">
    <source>
        <dbReference type="ARBA" id="ARBA00003485"/>
    </source>
</evidence>
<evidence type="ECO:0000259" key="13">
    <source>
        <dbReference type="Pfam" id="PF01761"/>
    </source>
</evidence>
<comment type="cofactor">
    <cofactor evidence="2">
        <name>Co(2+)</name>
        <dbReference type="ChEBI" id="CHEBI:48828"/>
    </cofactor>
</comment>
<evidence type="ECO:0000256" key="12">
    <source>
        <dbReference type="NCBIfam" id="TIGR01357"/>
    </source>
</evidence>
<dbReference type="Gene3D" id="3.40.50.1970">
    <property type="match status" value="1"/>
</dbReference>
<evidence type="ECO:0000256" key="11">
    <source>
        <dbReference type="ARBA" id="ARBA00023285"/>
    </source>
</evidence>
<gene>
    <name evidence="15" type="primary">aroB</name>
    <name evidence="15" type="ORF">Psal009_01501</name>
</gene>
<dbReference type="GO" id="GO:0009423">
    <property type="term" value="P:chorismate biosynthetic process"/>
    <property type="evidence" value="ECO:0007669"/>
    <property type="project" value="UniProtKB-UniRule"/>
</dbReference>
<dbReference type="InterPro" id="IPR050071">
    <property type="entry name" value="Dehydroquinate_synthase"/>
</dbReference>
<keyword evidence="10 15" id="KW-0456">Lyase</keyword>
<dbReference type="EMBL" id="CP038908">
    <property type="protein sequence ID" value="QGO05609.1"/>
    <property type="molecule type" value="Genomic_DNA"/>
</dbReference>
<evidence type="ECO:0000256" key="10">
    <source>
        <dbReference type="ARBA" id="ARBA00023239"/>
    </source>
</evidence>
<keyword evidence="11" id="KW-0170">Cobalt</keyword>
<name>A0A9Q6LKF9_PISSA</name>
<evidence type="ECO:0000256" key="7">
    <source>
        <dbReference type="ARBA" id="ARBA00022833"/>
    </source>
</evidence>
<dbReference type="Pfam" id="PF01761">
    <property type="entry name" value="DHQ_synthase"/>
    <property type="match status" value="1"/>
</dbReference>
<keyword evidence="16" id="KW-1185">Reference proteome</keyword>
<dbReference type="GO" id="GO:0000166">
    <property type="term" value="F:nucleotide binding"/>
    <property type="evidence" value="ECO:0007669"/>
    <property type="project" value="UniProtKB-KW"/>
</dbReference>
<dbReference type="SUPFAM" id="SSF56796">
    <property type="entry name" value="Dehydroquinate synthase-like"/>
    <property type="match status" value="1"/>
</dbReference>
<dbReference type="GO" id="GO:0046872">
    <property type="term" value="F:metal ion binding"/>
    <property type="evidence" value="ECO:0007669"/>
    <property type="project" value="UniProtKB-KW"/>
</dbReference>
<evidence type="ECO:0000256" key="8">
    <source>
        <dbReference type="ARBA" id="ARBA00023027"/>
    </source>
</evidence>
<keyword evidence="7" id="KW-0862">Zinc</keyword>
<dbReference type="Pfam" id="PF24621">
    <property type="entry name" value="DHQS_C"/>
    <property type="match status" value="1"/>
</dbReference>
<dbReference type="GO" id="GO:0005737">
    <property type="term" value="C:cytoplasm"/>
    <property type="evidence" value="ECO:0007669"/>
    <property type="project" value="InterPro"/>
</dbReference>
<accession>A0A9Q6LKF9</accession>
<dbReference type="FunFam" id="3.40.50.1970:FF:000007">
    <property type="entry name" value="Pentafunctional AROM polypeptide"/>
    <property type="match status" value="1"/>
</dbReference>
<comment type="cofactor">
    <cofactor evidence="3">
        <name>Zn(2+)</name>
        <dbReference type="ChEBI" id="CHEBI:29105"/>
    </cofactor>
</comment>
<dbReference type="InterPro" id="IPR016037">
    <property type="entry name" value="DHQ_synth_AroB"/>
</dbReference>
<dbReference type="GO" id="GO:0003856">
    <property type="term" value="F:3-dehydroquinate synthase activity"/>
    <property type="evidence" value="ECO:0007669"/>
    <property type="project" value="UniProtKB-UniRule"/>
</dbReference>
<evidence type="ECO:0000259" key="14">
    <source>
        <dbReference type="Pfam" id="PF24621"/>
    </source>
</evidence>
<evidence type="ECO:0000256" key="2">
    <source>
        <dbReference type="ARBA" id="ARBA00001941"/>
    </source>
</evidence>
<dbReference type="InterPro" id="IPR056179">
    <property type="entry name" value="DHQS_C"/>
</dbReference>
<keyword evidence="9" id="KW-0057">Aromatic amino acid biosynthesis</keyword>
<dbReference type="PANTHER" id="PTHR43622:SF1">
    <property type="entry name" value="3-DEHYDROQUINATE SYNTHASE"/>
    <property type="match status" value="1"/>
</dbReference>
<dbReference type="NCBIfam" id="TIGR01357">
    <property type="entry name" value="aroB"/>
    <property type="match status" value="1"/>
</dbReference>
<comment type="function">
    <text evidence="4">Catalyzes the conversion of 3-deoxy-D-arabino-heptulosonate 7-phosphate (DAHP) to dehydroquinate (DHQ).</text>
</comment>
<keyword evidence="8" id="KW-0520">NAD</keyword>
<dbReference type="InterPro" id="IPR030963">
    <property type="entry name" value="DHQ_synth_fam"/>
</dbReference>
<dbReference type="InterPro" id="IPR030960">
    <property type="entry name" value="DHQS/DOIS_N"/>
</dbReference>
<dbReference type="Proteomes" id="UP000422232">
    <property type="component" value="Chromosome"/>
</dbReference>
<evidence type="ECO:0000256" key="9">
    <source>
        <dbReference type="ARBA" id="ARBA00023141"/>
    </source>
</evidence>
<evidence type="ECO:0000256" key="5">
    <source>
        <dbReference type="ARBA" id="ARBA00022723"/>
    </source>
</evidence>
<protein>
    <recommendedName>
        <fullName evidence="12">3-dehydroquinate synthase</fullName>
        <ecNumber evidence="12">4.2.3.4</ecNumber>
    </recommendedName>
</protein>
<evidence type="ECO:0000256" key="6">
    <source>
        <dbReference type="ARBA" id="ARBA00022741"/>
    </source>
</evidence>
<dbReference type="PIRSF" id="PIRSF001455">
    <property type="entry name" value="DHQ_synth"/>
    <property type="match status" value="1"/>
</dbReference>
<evidence type="ECO:0000313" key="15">
    <source>
        <dbReference type="EMBL" id="QGO05609.1"/>
    </source>
</evidence>
<sequence>MMLQLKVTTKPAYNIDISAGLLQSSELITDCLMMSKRIVLVTDDQVRPLYAEQFQAKLLEQGAEVLLLSIGCGEACKTREVKQCLEDEMLRAGLTRDTLVIALGGGVVTDIAGYLAATYCRGVPVFYLPTSLLAMVDASIGGKTGVNTPLGKNMIGTITQPVRVVIDPDVLITLSMRERKAGFIEILKHALINDCEFFNELTEQATALLNLDDKTALARVIFKSCQVKNQIVSIDVHEKGLRQVLNLGHTVAHALEVASDHALNHGEAVALGLLIEANYAVCLGIFAKSEYDKLARCLEINELLAQTPVLELSSITQALAVDKKVVDKKIRLVMLEAIGKVYIKDGQYSHNIDVAVLQKSIQRFLTC</sequence>
<dbReference type="CDD" id="cd08195">
    <property type="entry name" value="DHQS"/>
    <property type="match status" value="1"/>
</dbReference>
<organism evidence="15 16">
    <name type="scientific">Piscirickettsia salmonis</name>
    <dbReference type="NCBI Taxonomy" id="1238"/>
    <lineage>
        <taxon>Bacteria</taxon>
        <taxon>Pseudomonadati</taxon>
        <taxon>Pseudomonadota</taxon>
        <taxon>Gammaproteobacteria</taxon>
        <taxon>Thiotrichales</taxon>
        <taxon>Piscirickettsiaceae</taxon>
        <taxon>Piscirickettsia</taxon>
    </lineage>
</organism>
<dbReference type="AlphaFoldDB" id="A0A9Q6LKF9"/>
<evidence type="ECO:0000313" key="16">
    <source>
        <dbReference type="Proteomes" id="UP000422232"/>
    </source>
</evidence>